<feature type="non-terminal residue" evidence="8">
    <location>
        <position position="1"/>
    </location>
</feature>
<dbReference type="PANTHER" id="PTHR45909">
    <property type="entry name" value="ADP-RIBOSYLATION FACTOR-RELATED PROTEIN 1"/>
    <property type="match status" value="1"/>
</dbReference>
<dbReference type="InterPro" id="IPR027417">
    <property type="entry name" value="P-loop_NTPase"/>
</dbReference>
<dbReference type="PANTHER" id="PTHR45909:SF1">
    <property type="entry name" value="ADP-RIBOSYLATION FACTOR-RELATED PROTEIN 1"/>
    <property type="match status" value="1"/>
</dbReference>
<proteinExistence type="inferred from homology"/>
<reference evidence="8" key="3">
    <citation type="submission" date="2018-09" db="EMBL/GenBank/DDBJ databases">
        <authorList>
            <person name="Harrison J."/>
            <person name="Moore K.A."/>
            <person name="Paszkiewicz K."/>
            <person name="Jones T."/>
            <person name="Grant M."/>
            <person name="Ambacheew D."/>
            <person name="Muzemil S."/>
            <person name="Studholme D."/>
        </authorList>
    </citation>
    <scope>NUCLEOTIDE SEQUENCE</scope>
</reference>
<dbReference type="Pfam" id="PF00025">
    <property type="entry name" value="Arf"/>
    <property type="match status" value="1"/>
</dbReference>
<dbReference type="GO" id="GO:0046872">
    <property type="term" value="F:metal ion binding"/>
    <property type="evidence" value="ECO:0007669"/>
    <property type="project" value="UniProtKB-KW"/>
</dbReference>
<dbReference type="Gene3D" id="3.40.50.300">
    <property type="entry name" value="P-loop containing nucleotide triphosphate hydrolases"/>
    <property type="match status" value="1"/>
</dbReference>
<dbReference type="EMBL" id="KV875732">
    <property type="protein sequence ID" value="RZR72659.1"/>
    <property type="molecule type" value="Genomic_DNA"/>
</dbReference>
<evidence type="ECO:0000256" key="7">
    <source>
        <dbReference type="PIRSR" id="PIRSR606689-2"/>
    </source>
</evidence>
<keyword evidence="7" id="KW-0479">Metal-binding</keyword>
<sequence>TLLEKLKSLYSNLEGLPPDRIVPTVGLNIGRVEASNAKLVFWDLGGQVCSLLANLVIMEFNGKTGIKFAINWLVDVMERSKRAEMLRVRAGVAGQI</sequence>
<dbReference type="GO" id="GO:0043001">
    <property type="term" value="P:Golgi to plasma membrane protein transport"/>
    <property type="evidence" value="ECO:0007669"/>
    <property type="project" value="TreeGrafter"/>
</dbReference>
<dbReference type="EMBL" id="AMZH03008826">
    <property type="protein sequence ID" value="RRT58146.1"/>
    <property type="molecule type" value="Genomic_DNA"/>
</dbReference>
<reference evidence="8 10" key="1">
    <citation type="journal article" date="2014" name="Agronomy (Basel)">
        <title>A Draft Genome Sequence for Ensete ventricosum, the Drought-Tolerant Tree Against Hunger.</title>
        <authorList>
            <person name="Harrison J."/>
            <person name="Moore K.A."/>
            <person name="Paszkiewicz K."/>
            <person name="Jones T."/>
            <person name="Grant M."/>
            <person name="Ambacheew D."/>
            <person name="Muzemil S."/>
            <person name="Studholme D.J."/>
        </authorList>
    </citation>
    <scope>NUCLEOTIDE SEQUENCE [LARGE SCALE GENOMIC DNA]</scope>
</reference>
<comment type="similarity">
    <text evidence="1">Belongs to the small GTPase superfamily. Arf family.</text>
</comment>
<dbReference type="GO" id="GO:0034067">
    <property type="term" value="P:protein localization to Golgi apparatus"/>
    <property type="evidence" value="ECO:0007669"/>
    <property type="project" value="TreeGrafter"/>
</dbReference>
<accession>A0A426Z2E3</accession>
<protein>
    <submittedName>
        <fullName evidence="8">Uncharacterized protein</fullName>
    </submittedName>
</protein>
<reference evidence="9" key="2">
    <citation type="journal article" date="2018" name="Data Brief">
        <title>Genome sequence data from 17 accessions of Ensete ventricosum, a staple food crop for millions in Ethiopia.</title>
        <authorList>
            <person name="Yemataw Z."/>
            <person name="Muzemil S."/>
            <person name="Ambachew D."/>
            <person name="Tripathi L."/>
            <person name="Tesfaye K."/>
            <person name="Chala A."/>
            <person name="Farbos A."/>
            <person name="O'Neill P."/>
            <person name="Moore K."/>
            <person name="Grant M."/>
            <person name="Studholme D.J."/>
        </authorList>
    </citation>
    <scope>NUCLEOTIDE SEQUENCE [LARGE SCALE GENOMIC DNA]</scope>
    <source>
        <tissue evidence="9">Leaf</tissue>
    </source>
</reference>
<dbReference type="GO" id="GO:0006886">
    <property type="term" value="P:intracellular protein transport"/>
    <property type="evidence" value="ECO:0007669"/>
    <property type="project" value="TreeGrafter"/>
</dbReference>
<dbReference type="InterPro" id="IPR024156">
    <property type="entry name" value="Small_GTPase_ARF"/>
</dbReference>
<evidence type="ECO:0000313" key="8">
    <source>
        <dbReference type="EMBL" id="RRT58146.1"/>
    </source>
</evidence>
<dbReference type="Proteomes" id="UP000290560">
    <property type="component" value="Unassembled WGS sequence"/>
</dbReference>
<feature type="binding site" evidence="7">
    <location>
        <position position="24"/>
    </location>
    <ligand>
        <name>Mg(2+)</name>
        <dbReference type="ChEBI" id="CHEBI:18420"/>
    </ligand>
</feature>
<dbReference type="InterPro" id="IPR006689">
    <property type="entry name" value="Small_GTPase_ARF/SAR"/>
</dbReference>
<evidence type="ECO:0000256" key="1">
    <source>
        <dbReference type="ARBA" id="ARBA00010290"/>
    </source>
</evidence>
<evidence type="ECO:0000256" key="2">
    <source>
        <dbReference type="ARBA" id="ARBA00022707"/>
    </source>
</evidence>
<keyword evidence="2" id="KW-0519">Myristate</keyword>
<keyword evidence="4" id="KW-0813">Transport</keyword>
<evidence type="ECO:0000256" key="5">
    <source>
        <dbReference type="ARBA" id="ARBA00023134"/>
    </source>
</evidence>
<evidence type="ECO:0000313" key="10">
    <source>
        <dbReference type="Proteomes" id="UP000287651"/>
    </source>
</evidence>
<gene>
    <name evidence="8" type="ORF">B296_00043510</name>
    <name evidence="9" type="ORF">BHM03_00015567</name>
</gene>
<evidence type="ECO:0000313" key="9">
    <source>
        <dbReference type="EMBL" id="RZR72659.1"/>
    </source>
</evidence>
<evidence type="ECO:0000256" key="4">
    <source>
        <dbReference type="ARBA" id="ARBA00022892"/>
    </source>
</evidence>
<organism evidence="8 10">
    <name type="scientific">Ensete ventricosum</name>
    <name type="common">Abyssinian banana</name>
    <name type="synonym">Musa ensete</name>
    <dbReference type="NCBI Taxonomy" id="4639"/>
    <lineage>
        <taxon>Eukaryota</taxon>
        <taxon>Viridiplantae</taxon>
        <taxon>Streptophyta</taxon>
        <taxon>Embryophyta</taxon>
        <taxon>Tracheophyta</taxon>
        <taxon>Spermatophyta</taxon>
        <taxon>Magnoliopsida</taxon>
        <taxon>Liliopsida</taxon>
        <taxon>Zingiberales</taxon>
        <taxon>Musaceae</taxon>
        <taxon>Ensete</taxon>
    </lineage>
</organism>
<keyword evidence="7" id="KW-0460">Magnesium</keyword>
<dbReference type="AlphaFoldDB" id="A0A426Z2E3"/>
<keyword evidence="4" id="KW-0931">ER-Golgi transport</keyword>
<dbReference type="GO" id="GO:0005525">
    <property type="term" value="F:GTP binding"/>
    <property type="evidence" value="ECO:0007669"/>
    <property type="project" value="UniProtKB-KW"/>
</dbReference>
<keyword evidence="2" id="KW-0449">Lipoprotein</keyword>
<name>A0A426Z2E3_ENSVE</name>
<feature type="binding site" evidence="6">
    <location>
        <position position="46"/>
    </location>
    <ligand>
        <name>GTP</name>
        <dbReference type="ChEBI" id="CHEBI:37565"/>
    </ligand>
</feature>
<keyword evidence="3 6" id="KW-0547">Nucleotide-binding</keyword>
<keyword evidence="5 6" id="KW-0342">GTP-binding</keyword>
<dbReference type="Proteomes" id="UP000287651">
    <property type="component" value="Unassembled WGS sequence"/>
</dbReference>
<evidence type="ECO:0000256" key="6">
    <source>
        <dbReference type="PIRSR" id="PIRSR606689-1"/>
    </source>
</evidence>
<dbReference type="GO" id="GO:0005794">
    <property type="term" value="C:Golgi apparatus"/>
    <property type="evidence" value="ECO:0007669"/>
    <property type="project" value="TreeGrafter"/>
</dbReference>
<evidence type="ECO:0000256" key="3">
    <source>
        <dbReference type="ARBA" id="ARBA00022741"/>
    </source>
</evidence>
<dbReference type="SUPFAM" id="SSF52540">
    <property type="entry name" value="P-loop containing nucleoside triphosphate hydrolases"/>
    <property type="match status" value="1"/>
</dbReference>
<dbReference type="GO" id="GO:0003924">
    <property type="term" value="F:GTPase activity"/>
    <property type="evidence" value="ECO:0007669"/>
    <property type="project" value="InterPro"/>
</dbReference>